<dbReference type="CDD" id="cd01770">
    <property type="entry name" value="UBX_UBXN2"/>
    <property type="match status" value="1"/>
</dbReference>
<evidence type="ECO:0008006" key="6">
    <source>
        <dbReference type="Google" id="ProtNLM"/>
    </source>
</evidence>
<evidence type="ECO:0000256" key="1">
    <source>
        <dbReference type="SAM" id="MobiDB-lite"/>
    </source>
</evidence>
<proteinExistence type="predicted"/>
<dbReference type="SUPFAM" id="SSF54236">
    <property type="entry name" value="Ubiquitin-like"/>
    <property type="match status" value="1"/>
</dbReference>
<name>A0ABD2X636_9HYME</name>
<dbReference type="SMART" id="SM00553">
    <property type="entry name" value="SEP"/>
    <property type="match status" value="1"/>
</dbReference>
<accession>A0ABD2X636</accession>
<dbReference type="PANTHER" id="PTHR23333">
    <property type="entry name" value="UBX DOMAIN CONTAINING PROTEIN"/>
    <property type="match status" value="1"/>
</dbReference>
<sequence length="393" mass="43439">MDQNREEMIERFKDVTGVDSQRAKFFLESSAWSIDVALASFFENDSDAAFNMEEHDDQRPVLQNLSEMVTNEQIRPTMEPMVQAKASKSKPKKKANFGTIRDFKDNASSSDEEEGQAFYAGGSDSSGQQILGPGKKKDIISDMFKACKEEQGATAGESSRPSAQSRPSTFGGTGYKLGMTSSDTEVVGTPSSDDQASSSGAVSLKLWKNGFTVNNRELRRYDDPANQEFLDTIKRGVIPEEIRSEVAGSVLHLEMEDHRLEDYAPQKDKLKAFTGKGHMLGSPSPATVGMTLPVDPADQAANETMARTQLNLNTDLPVTSLQIRLADGSNVRAQFNLTHTIADVRNYIVNMRPQYALRPFTLNTTFPTKELSEEGKTIEELNLQNSAIMQRLK</sequence>
<dbReference type="Gene3D" id="3.30.420.210">
    <property type="entry name" value="SEP domain"/>
    <property type="match status" value="1"/>
</dbReference>
<dbReference type="EMBL" id="JBJJXI010000051">
    <property type="protein sequence ID" value="KAL3400304.1"/>
    <property type="molecule type" value="Genomic_DNA"/>
</dbReference>
<dbReference type="Proteomes" id="UP001627154">
    <property type="component" value="Unassembled WGS sequence"/>
</dbReference>
<dbReference type="Gene3D" id="3.10.20.90">
    <property type="entry name" value="Phosphatidylinositol 3-kinase Catalytic Subunit, Chain A, domain 1"/>
    <property type="match status" value="1"/>
</dbReference>
<dbReference type="SMART" id="SM00166">
    <property type="entry name" value="UBX"/>
    <property type="match status" value="1"/>
</dbReference>
<evidence type="ECO:0000313" key="4">
    <source>
        <dbReference type="EMBL" id="KAL3400304.1"/>
    </source>
</evidence>
<feature type="compositionally biased region" description="Polar residues" evidence="1">
    <location>
        <begin position="179"/>
        <end position="198"/>
    </location>
</feature>
<keyword evidence="5" id="KW-1185">Reference proteome</keyword>
<dbReference type="SUPFAM" id="SSF46934">
    <property type="entry name" value="UBA-like"/>
    <property type="match status" value="1"/>
</dbReference>
<gene>
    <name evidence="4" type="ORF">TKK_006179</name>
</gene>
<dbReference type="InterPro" id="IPR036241">
    <property type="entry name" value="NSFL1C_SEP_dom_sf"/>
</dbReference>
<dbReference type="PANTHER" id="PTHR23333:SF20">
    <property type="entry name" value="NSFL1 COFACTOR P47"/>
    <property type="match status" value="1"/>
</dbReference>
<dbReference type="InterPro" id="IPR001012">
    <property type="entry name" value="UBX_dom"/>
</dbReference>
<dbReference type="InterPro" id="IPR012989">
    <property type="entry name" value="SEP_domain"/>
</dbReference>
<dbReference type="PROSITE" id="PS51399">
    <property type="entry name" value="SEP"/>
    <property type="match status" value="1"/>
</dbReference>
<reference evidence="4 5" key="1">
    <citation type="journal article" date="2024" name="bioRxiv">
        <title>A reference genome for Trichogramma kaykai: A tiny desert-dwelling parasitoid wasp with competing sex-ratio distorters.</title>
        <authorList>
            <person name="Culotta J."/>
            <person name="Lindsey A.R."/>
        </authorList>
    </citation>
    <scope>NUCLEOTIDE SEQUENCE [LARGE SCALE GENOMIC DNA]</scope>
    <source>
        <strain evidence="4 5">KSX58</strain>
    </source>
</reference>
<protein>
    <recommendedName>
        <fullName evidence="6">P97 cofactor p47</fullName>
    </recommendedName>
</protein>
<evidence type="ECO:0000259" key="2">
    <source>
        <dbReference type="PROSITE" id="PS50033"/>
    </source>
</evidence>
<organism evidence="4 5">
    <name type="scientific">Trichogramma kaykai</name>
    <dbReference type="NCBI Taxonomy" id="54128"/>
    <lineage>
        <taxon>Eukaryota</taxon>
        <taxon>Metazoa</taxon>
        <taxon>Ecdysozoa</taxon>
        <taxon>Arthropoda</taxon>
        <taxon>Hexapoda</taxon>
        <taxon>Insecta</taxon>
        <taxon>Pterygota</taxon>
        <taxon>Neoptera</taxon>
        <taxon>Endopterygota</taxon>
        <taxon>Hymenoptera</taxon>
        <taxon>Apocrita</taxon>
        <taxon>Proctotrupomorpha</taxon>
        <taxon>Chalcidoidea</taxon>
        <taxon>Trichogrammatidae</taxon>
        <taxon>Trichogramma</taxon>
    </lineage>
</organism>
<dbReference type="Pfam" id="PF08059">
    <property type="entry name" value="SEP"/>
    <property type="match status" value="1"/>
</dbReference>
<dbReference type="Gene3D" id="1.10.8.10">
    <property type="entry name" value="DNA helicase RuvA subunit, C-terminal domain"/>
    <property type="match status" value="1"/>
</dbReference>
<dbReference type="SUPFAM" id="SSF102848">
    <property type="entry name" value="NSFL1 (p97 ATPase) cofactor p47, SEP domain"/>
    <property type="match status" value="1"/>
</dbReference>
<feature type="domain" description="UBX" evidence="2">
    <location>
        <begin position="314"/>
        <end position="391"/>
    </location>
</feature>
<feature type="region of interest" description="Disordered" evidence="1">
    <location>
        <begin position="150"/>
        <end position="198"/>
    </location>
</feature>
<feature type="domain" description="SEP" evidence="3">
    <location>
        <begin position="199"/>
        <end position="264"/>
    </location>
</feature>
<feature type="region of interest" description="Disordered" evidence="1">
    <location>
        <begin position="80"/>
        <end position="134"/>
    </location>
</feature>
<evidence type="ECO:0000259" key="3">
    <source>
        <dbReference type="PROSITE" id="PS51399"/>
    </source>
</evidence>
<dbReference type="Pfam" id="PF00789">
    <property type="entry name" value="UBX"/>
    <property type="match status" value="1"/>
</dbReference>
<dbReference type="PROSITE" id="PS50033">
    <property type="entry name" value="UBX"/>
    <property type="match status" value="1"/>
</dbReference>
<feature type="compositionally biased region" description="Polar residues" evidence="1">
    <location>
        <begin position="156"/>
        <end position="170"/>
    </location>
</feature>
<comment type="caution">
    <text evidence="4">The sequence shown here is derived from an EMBL/GenBank/DDBJ whole genome shotgun (WGS) entry which is preliminary data.</text>
</comment>
<dbReference type="InterPro" id="IPR029071">
    <property type="entry name" value="Ubiquitin-like_domsf"/>
</dbReference>
<dbReference type="Pfam" id="PF14555">
    <property type="entry name" value="UBA_4"/>
    <property type="match status" value="1"/>
</dbReference>
<evidence type="ECO:0000313" key="5">
    <source>
        <dbReference type="Proteomes" id="UP001627154"/>
    </source>
</evidence>
<dbReference type="CDD" id="cd14348">
    <property type="entry name" value="UBA_p47"/>
    <property type="match status" value="1"/>
</dbReference>
<dbReference type="InterPro" id="IPR009060">
    <property type="entry name" value="UBA-like_sf"/>
</dbReference>
<dbReference type="AlphaFoldDB" id="A0ABD2X636"/>